<dbReference type="AlphaFoldDB" id="A0A1I2RA05"/>
<dbReference type="Pfam" id="PF19630">
    <property type="entry name" value="DUF6134"/>
    <property type="match status" value="1"/>
</dbReference>
<dbReference type="Proteomes" id="UP000199642">
    <property type="component" value="Unassembled WGS sequence"/>
</dbReference>
<protein>
    <submittedName>
        <fullName evidence="1">Uncharacterized protein</fullName>
    </submittedName>
</protein>
<gene>
    <name evidence="1" type="ORF">SAMN04487988_103143</name>
</gene>
<name>A0A1I2RA05_9BACT</name>
<reference evidence="2" key="1">
    <citation type="submission" date="2016-10" db="EMBL/GenBank/DDBJ databases">
        <authorList>
            <person name="Varghese N."/>
            <person name="Submissions S."/>
        </authorList>
    </citation>
    <scope>NUCLEOTIDE SEQUENCE [LARGE SCALE GENOMIC DNA]</scope>
    <source>
        <strain evidence="2">DSM 19315</strain>
    </source>
</reference>
<evidence type="ECO:0000313" key="2">
    <source>
        <dbReference type="Proteomes" id="UP000199642"/>
    </source>
</evidence>
<proteinExistence type="predicted"/>
<accession>A0A1I2RA05</accession>
<dbReference type="EMBL" id="FOPC01000003">
    <property type="protein sequence ID" value="SFG37292.1"/>
    <property type="molecule type" value="Genomic_DNA"/>
</dbReference>
<sequence>MMGEAVVKLRLLGPILGLFLALAWGINFDAQSQIKTGKYEIRVAGFKIGDMEAKLTQSGLQQSLLIQSDVSFWFFGKIYLNHEINCQYRDDQLILSQVTSESNKGDFFSKIEWNENHYKVDAKTYEYENNKSIAQIIEGSTAKFYFEKPNDGDFIVSETFGLLSKVEEIENDVFEIEINGNRNRFYYTGQELTKVVVQNPIKNYVIQKVN</sequence>
<dbReference type="InterPro" id="IPR045767">
    <property type="entry name" value="DUF6134"/>
</dbReference>
<evidence type="ECO:0000313" key="1">
    <source>
        <dbReference type="EMBL" id="SFG37292.1"/>
    </source>
</evidence>
<organism evidence="1 2">
    <name type="scientific">Algoriphagus hitonicola</name>
    <dbReference type="NCBI Taxonomy" id="435880"/>
    <lineage>
        <taxon>Bacteria</taxon>
        <taxon>Pseudomonadati</taxon>
        <taxon>Bacteroidota</taxon>
        <taxon>Cytophagia</taxon>
        <taxon>Cytophagales</taxon>
        <taxon>Cyclobacteriaceae</taxon>
        <taxon>Algoriphagus</taxon>
    </lineage>
</organism>
<dbReference type="STRING" id="435880.SAMN04487988_103143"/>
<keyword evidence="2" id="KW-1185">Reference proteome</keyword>